<feature type="domain" description="DUF2293" evidence="1">
    <location>
        <begin position="15"/>
        <end position="90"/>
    </location>
</feature>
<dbReference type="OrthoDB" id="1159372at2"/>
<dbReference type="Proteomes" id="UP000027336">
    <property type="component" value="Unassembled WGS sequence"/>
</dbReference>
<dbReference type="PIRSF" id="PIRSF036238">
    <property type="entry name" value="UCP036238"/>
    <property type="match status" value="1"/>
</dbReference>
<dbReference type="RefSeq" id="WP_035006202.1">
    <property type="nucleotide sequence ID" value="NZ_KL407337.1"/>
</dbReference>
<dbReference type="EMBL" id="AHPK01000003">
    <property type="protein sequence ID" value="KEC56618.1"/>
    <property type="molecule type" value="Genomic_DNA"/>
</dbReference>
<dbReference type="EMBL" id="FN645461">
    <property type="protein sequence ID" value="CBI78127.1"/>
    <property type="molecule type" value="Genomic_DNA"/>
</dbReference>
<dbReference type="eggNOG" id="COG5586">
    <property type="taxonomic scope" value="Bacteria"/>
</dbReference>
<evidence type="ECO:0000313" key="4">
    <source>
        <dbReference type="Proteomes" id="UP000027336"/>
    </source>
</evidence>
<dbReference type="PATRIC" id="fig|685782.3.peg.537"/>
<name>E6YMN9_9HYPH</name>
<dbReference type="InterPro" id="IPR017044">
    <property type="entry name" value="UCP036238"/>
</dbReference>
<proteinExistence type="predicted"/>
<reference evidence="2" key="1">
    <citation type="journal article" date="2011" name="PLoS Genet.">
        <title>Parallel evolution of a type IV secretion system in radiating lineages of the host-restricted bacterial pathogen Bartonella.</title>
        <authorList>
            <person name="Engel P."/>
            <person name="Salzburger W."/>
            <person name="Liesch M."/>
            <person name="Chang C.C."/>
            <person name="Maruyama S."/>
            <person name="Lanz C."/>
            <person name="Calteau A."/>
            <person name="Lajus A."/>
            <person name="Medigue C."/>
            <person name="Schuster S.C."/>
            <person name="Dehio C."/>
        </authorList>
    </citation>
    <scope>NUCLEOTIDE SEQUENCE</scope>
    <source>
        <strain evidence="2">ATCC BAA-1498</strain>
    </source>
</reference>
<protein>
    <recommendedName>
        <fullName evidence="1">DUF2293 domain-containing protein</fullName>
    </recommendedName>
</protein>
<organism evidence="2">
    <name type="scientific">Bartonella rochalimae ATCC BAA-1498</name>
    <dbReference type="NCBI Taxonomy" id="685782"/>
    <lineage>
        <taxon>Bacteria</taxon>
        <taxon>Pseudomonadati</taxon>
        <taxon>Pseudomonadota</taxon>
        <taxon>Alphaproteobacteria</taxon>
        <taxon>Hyphomicrobiales</taxon>
        <taxon>Bartonellaceae</taxon>
        <taxon>Bartonella</taxon>
    </lineage>
</organism>
<evidence type="ECO:0000313" key="2">
    <source>
        <dbReference type="EMBL" id="CBI78127.1"/>
    </source>
</evidence>
<evidence type="ECO:0000313" key="3">
    <source>
        <dbReference type="EMBL" id="KEC56618.1"/>
    </source>
</evidence>
<sequence>MTIRRKQKISKELITLIPQVPYLDSQCIYTAATRTSMKYLPPSIAVWLATIAHIRHQHTEYDNLLCEGYDRDSALFFVFDAINKTLIEWGANRLLKREENTNDINITSVPLKTNSFNV</sequence>
<accession>E6YMN9</accession>
<dbReference type="Pfam" id="PF10056">
    <property type="entry name" value="DUF2293"/>
    <property type="match status" value="1"/>
</dbReference>
<evidence type="ECO:0000259" key="1">
    <source>
        <dbReference type="Pfam" id="PF10056"/>
    </source>
</evidence>
<dbReference type="InterPro" id="IPR018744">
    <property type="entry name" value="DUF2293"/>
</dbReference>
<reference evidence="3 4" key="2">
    <citation type="submission" date="2012-04" db="EMBL/GenBank/DDBJ databases">
        <title>The Genome Sequence of Bartonella rochalimae BMGH.</title>
        <authorList>
            <consortium name="The Broad Institute Genome Sequencing Platform"/>
            <consortium name="The Broad Institute Genome Sequencing Center for Infectious Disease"/>
            <person name="Feldgarden M."/>
            <person name="Kirby J."/>
            <person name="Kosoy M."/>
            <person name="Birtles R."/>
            <person name="Probert W.S."/>
            <person name="Chiaraviglio L."/>
            <person name="Walker B."/>
            <person name="Young S.K."/>
            <person name="Zeng Q."/>
            <person name="Gargeya S."/>
            <person name="Fitzgerald M."/>
            <person name="Haas B."/>
            <person name="Abouelleil A."/>
            <person name="Alvarado L."/>
            <person name="Arachchi H.M."/>
            <person name="Berlin A.M."/>
            <person name="Chapman S.B."/>
            <person name="Goldberg J."/>
            <person name="Griggs A."/>
            <person name="Gujja S."/>
            <person name="Hansen M."/>
            <person name="Howarth C."/>
            <person name="Imamovic A."/>
            <person name="Larimer J."/>
            <person name="McCowen C."/>
            <person name="Montmayeur A."/>
            <person name="Murphy C."/>
            <person name="Neiman D."/>
            <person name="Pearson M."/>
            <person name="Priest M."/>
            <person name="Roberts A."/>
            <person name="Saif S."/>
            <person name="Shea T."/>
            <person name="Sisk P."/>
            <person name="Sykes S."/>
            <person name="Wortman J."/>
            <person name="Nusbaum C."/>
            <person name="Birren B."/>
        </authorList>
    </citation>
    <scope>NUCLEOTIDE SEQUENCE [LARGE SCALE GENOMIC DNA]</scope>
    <source>
        <strain evidence="3 4">ATCC BAA-1498</strain>
    </source>
</reference>
<dbReference type="HOGENOM" id="CLU_153705_0_0_5"/>
<keyword evidence="4" id="KW-1185">Reference proteome</keyword>
<gene>
    <name evidence="2" type="ORF">BARRO_70024</name>
    <name evidence="3" type="ORF">O99_00517</name>
</gene>
<dbReference type="AlphaFoldDB" id="E6YMN9"/>